<evidence type="ECO:0000313" key="2">
    <source>
        <dbReference type="Proteomes" id="UP000253664"/>
    </source>
</evidence>
<name>A0A367L4U9_9HYPO</name>
<comment type="caution">
    <text evidence="1">The sequence shown here is derived from an EMBL/GenBank/DDBJ whole genome shotgun (WGS) entry which is preliminary data.</text>
</comment>
<reference evidence="1 2" key="1">
    <citation type="journal article" date="2015" name="BMC Genomics">
        <title>Insights from the genome of Ophiocordyceps polyrhachis-furcata to pathogenicity and host specificity in insect fungi.</title>
        <authorList>
            <person name="Wichadakul D."/>
            <person name="Kobmoo N."/>
            <person name="Ingsriswang S."/>
            <person name="Tangphatsornruang S."/>
            <person name="Chantasingh D."/>
            <person name="Luangsa-ard J.J."/>
            <person name="Eurwilaichitr L."/>
        </authorList>
    </citation>
    <scope>NUCLEOTIDE SEQUENCE [LARGE SCALE GENOMIC DNA]</scope>
    <source>
        <strain evidence="1 2">BCC 54312</strain>
    </source>
</reference>
<protein>
    <submittedName>
        <fullName evidence="1">Uncharacterized protein</fullName>
    </submittedName>
</protein>
<dbReference type="Proteomes" id="UP000253664">
    <property type="component" value="Unassembled WGS sequence"/>
</dbReference>
<evidence type="ECO:0000313" key="1">
    <source>
        <dbReference type="EMBL" id="RCI09242.1"/>
    </source>
</evidence>
<sequence length="284" mass="30908">MASNTWFLPPDFTFLPDGQIALGRIIPDPRRPTATLASVADHPTIKLPEIKSVVEKNHVFAAEKSRTFGLGMLARVLDIANADAKTDLSWYKNKSFSPVDHEVRSYNGPFSPDTLKAIASIDEVKRYMNGGHFGKRCVYIMSAVRVALQSMKITDEQGRKTAVSLGGSGSVPAGAVPIGTGANISGSGQDSKKEGFETAAGIVLSYRLHVIRPKSTVVEAELFTTRAATYVAEARIDDDQEMEAVELNEHILRQEVDAYKEDGIELGDEETYVVVRPTNVPLTA</sequence>
<organism evidence="1 2">
    <name type="scientific">Ophiocordyceps polyrhachis-furcata BCC 54312</name>
    <dbReference type="NCBI Taxonomy" id="1330021"/>
    <lineage>
        <taxon>Eukaryota</taxon>
        <taxon>Fungi</taxon>
        <taxon>Dikarya</taxon>
        <taxon>Ascomycota</taxon>
        <taxon>Pezizomycotina</taxon>
        <taxon>Sordariomycetes</taxon>
        <taxon>Hypocreomycetidae</taxon>
        <taxon>Hypocreales</taxon>
        <taxon>Ophiocordycipitaceae</taxon>
        <taxon>Ophiocordyceps</taxon>
    </lineage>
</organism>
<accession>A0A367L4U9</accession>
<dbReference type="OrthoDB" id="4500473at2759"/>
<proteinExistence type="predicted"/>
<dbReference type="EMBL" id="LKCN02000016">
    <property type="protein sequence ID" value="RCI09242.1"/>
    <property type="molecule type" value="Genomic_DNA"/>
</dbReference>
<dbReference type="AlphaFoldDB" id="A0A367L4U9"/>
<gene>
    <name evidence="1" type="ORF">L249_1409</name>
</gene>
<keyword evidence="2" id="KW-1185">Reference proteome</keyword>